<dbReference type="Proteomes" id="UP000466848">
    <property type="component" value="Chromosome"/>
</dbReference>
<proteinExistence type="predicted"/>
<keyword evidence="2" id="KW-1185">Reference proteome</keyword>
<protein>
    <submittedName>
        <fullName evidence="1">Ribonuclease Z</fullName>
    </submittedName>
</protein>
<dbReference type="EMBL" id="CP048649">
    <property type="protein sequence ID" value="QIB69336.1"/>
    <property type="molecule type" value="Genomic_DNA"/>
</dbReference>
<name>A0A858BZ36_9FIRM</name>
<gene>
    <name evidence="1" type="ORF">Ami103574_08360</name>
</gene>
<dbReference type="RefSeq" id="WP_163066509.1">
    <property type="nucleotide sequence ID" value="NZ_CP048649.1"/>
</dbReference>
<sequence length="135" mass="16439">MIVITCIDDHNGLMFNNRRQSKDFVVQRDIIEIVKHRPIYMSEYSYKMFADFHSPNIRVEDESLLKAKQGEYCFVENQRLLNYEDKIEKMIIYRWNREYPADVFLDLSLDSWKRVETEDFKGSSHEKITREVYRK</sequence>
<dbReference type="AlphaFoldDB" id="A0A858BZ36"/>
<evidence type="ECO:0000313" key="2">
    <source>
        <dbReference type="Proteomes" id="UP000466848"/>
    </source>
</evidence>
<accession>A0A858BZ36</accession>
<dbReference type="KEGG" id="abut:Ami103574_08360"/>
<reference evidence="1 2" key="1">
    <citation type="submission" date="2020-02" db="EMBL/GenBank/DDBJ databases">
        <authorList>
            <person name="Kim Y.B."/>
            <person name="Roh S.W."/>
        </authorList>
    </citation>
    <scope>NUCLEOTIDE SEQUENCE [LARGE SCALE GENOMIC DNA]</scope>
    <source>
        <strain evidence="1 2">DSM 103574</strain>
    </source>
</reference>
<organism evidence="1 2">
    <name type="scientific">Aminipila butyrica</name>
    <dbReference type="NCBI Taxonomy" id="433296"/>
    <lineage>
        <taxon>Bacteria</taxon>
        <taxon>Bacillati</taxon>
        <taxon>Bacillota</taxon>
        <taxon>Clostridia</taxon>
        <taxon>Peptostreptococcales</taxon>
        <taxon>Anaerovoracaceae</taxon>
        <taxon>Aminipila</taxon>
    </lineage>
</organism>
<evidence type="ECO:0000313" key="1">
    <source>
        <dbReference type="EMBL" id="QIB69336.1"/>
    </source>
</evidence>